<keyword evidence="5 8" id="KW-0812">Transmembrane</keyword>
<dbReference type="OrthoDB" id="9793283at2"/>
<feature type="transmembrane region" description="Helical" evidence="8">
    <location>
        <begin position="256"/>
        <end position="276"/>
    </location>
</feature>
<accession>A0A0S7BDC1</accession>
<feature type="transmembrane region" description="Helical" evidence="8">
    <location>
        <begin position="143"/>
        <end position="162"/>
    </location>
</feature>
<evidence type="ECO:0000256" key="7">
    <source>
        <dbReference type="ARBA" id="ARBA00023136"/>
    </source>
</evidence>
<dbReference type="InterPro" id="IPR001958">
    <property type="entry name" value="Tet-R_TetA/multi-R_MdtG-like"/>
</dbReference>
<dbReference type="InterPro" id="IPR050171">
    <property type="entry name" value="MFS_Transporters"/>
</dbReference>
<reference evidence="10" key="1">
    <citation type="submission" date="2015-07" db="EMBL/GenBank/DDBJ databases">
        <title>Draft Genome Sequences of Anaerolinea thermolimosa IMO-1, Bellilinea caldifistulae GOMI-1, Leptolinea tardivitalis YMTK-2, Levilinea saccharolytica KIBI-1,Longilinea arvoryzae KOME-1, Previously Described as Members of the Anaerolineaceae (Chloroflexi).</title>
        <authorList>
            <person name="Sekiguchi Y."/>
            <person name="Ohashi A."/>
            <person name="Matsuura N."/>
            <person name="Tourlousse M.D."/>
        </authorList>
    </citation>
    <scope>NUCLEOTIDE SEQUENCE [LARGE SCALE GENOMIC DNA]</scope>
    <source>
        <strain evidence="10">KOME-1</strain>
    </source>
</reference>
<evidence type="ECO:0000313" key="11">
    <source>
        <dbReference type="Proteomes" id="UP000055060"/>
    </source>
</evidence>
<dbReference type="InterPro" id="IPR036259">
    <property type="entry name" value="MFS_trans_sf"/>
</dbReference>
<dbReference type="PANTHER" id="PTHR23517">
    <property type="entry name" value="RESISTANCE PROTEIN MDTM, PUTATIVE-RELATED-RELATED"/>
    <property type="match status" value="1"/>
</dbReference>
<evidence type="ECO:0000256" key="5">
    <source>
        <dbReference type="ARBA" id="ARBA00022692"/>
    </source>
</evidence>
<dbReference type="EMBL" id="DF967972">
    <property type="protein sequence ID" value="GAP13321.1"/>
    <property type="molecule type" value="Genomic_DNA"/>
</dbReference>
<dbReference type="GO" id="GO:0005886">
    <property type="term" value="C:plasma membrane"/>
    <property type="evidence" value="ECO:0007669"/>
    <property type="project" value="UniProtKB-SubCell"/>
</dbReference>
<keyword evidence="7 8" id="KW-0472">Membrane</keyword>
<feature type="transmembrane region" description="Helical" evidence="8">
    <location>
        <begin position="345"/>
        <end position="368"/>
    </location>
</feature>
<dbReference type="Pfam" id="PF07690">
    <property type="entry name" value="MFS_1"/>
    <property type="match status" value="1"/>
</dbReference>
<dbReference type="AlphaFoldDB" id="A0A0S7BDC1"/>
<dbReference type="SUPFAM" id="SSF103473">
    <property type="entry name" value="MFS general substrate transporter"/>
    <property type="match status" value="1"/>
</dbReference>
<evidence type="ECO:0000259" key="9">
    <source>
        <dbReference type="PROSITE" id="PS50850"/>
    </source>
</evidence>
<feature type="transmembrane region" description="Helical" evidence="8">
    <location>
        <begin position="16"/>
        <end position="41"/>
    </location>
</feature>
<dbReference type="InterPro" id="IPR011701">
    <property type="entry name" value="MFS"/>
</dbReference>
<evidence type="ECO:0000256" key="2">
    <source>
        <dbReference type="ARBA" id="ARBA00007520"/>
    </source>
</evidence>
<comment type="subcellular location">
    <subcellularLocation>
        <location evidence="1">Cell membrane</location>
        <topology evidence="1">Multi-pass membrane protein</topology>
    </subcellularLocation>
</comment>
<dbReference type="InterPro" id="IPR005829">
    <property type="entry name" value="Sugar_transporter_CS"/>
</dbReference>
<feature type="transmembrane region" description="Helical" evidence="8">
    <location>
        <begin position="168"/>
        <end position="189"/>
    </location>
</feature>
<keyword evidence="6 8" id="KW-1133">Transmembrane helix</keyword>
<evidence type="ECO:0000313" key="10">
    <source>
        <dbReference type="EMBL" id="GAP13321.1"/>
    </source>
</evidence>
<proteinExistence type="inferred from homology"/>
<keyword evidence="4" id="KW-1003">Cell membrane</keyword>
<feature type="transmembrane region" description="Helical" evidence="8">
    <location>
        <begin position="308"/>
        <end position="325"/>
    </location>
</feature>
<evidence type="ECO:0000256" key="6">
    <source>
        <dbReference type="ARBA" id="ARBA00022989"/>
    </source>
</evidence>
<gene>
    <name evidence="10" type="ORF">LARV_01074</name>
</gene>
<feature type="transmembrane region" description="Helical" evidence="8">
    <location>
        <begin position="47"/>
        <end position="70"/>
    </location>
</feature>
<feature type="transmembrane region" description="Helical" evidence="8">
    <location>
        <begin position="105"/>
        <end position="123"/>
    </location>
</feature>
<dbReference type="GO" id="GO:0022857">
    <property type="term" value="F:transmembrane transporter activity"/>
    <property type="evidence" value="ECO:0007669"/>
    <property type="project" value="InterPro"/>
</dbReference>
<feature type="transmembrane region" description="Helical" evidence="8">
    <location>
        <begin position="219"/>
        <end position="236"/>
    </location>
</feature>
<organism evidence="10">
    <name type="scientific">Longilinea arvoryzae</name>
    <dbReference type="NCBI Taxonomy" id="360412"/>
    <lineage>
        <taxon>Bacteria</taxon>
        <taxon>Bacillati</taxon>
        <taxon>Chloroflexota</taxon>
        <taxon>Anaerolineae</taxon>
        <taxon>Anaerolineales</taxon>
        <taxon>Anaerolineaceae</taxon>
        <taxon>Longilinea</taxon>
    </lineage>
</organism>
<feature type="transmembrane region" description="Helical" evidence="8">
    <location>
        <begin position="82"/>
        <end position="99"/>
    </location>
</feature>
<evidence type="ECO:0000256" key="1">
    <source>
        <dbReference type="ARBA" id="ARBA00004651"/>
    </source>
</evidence>
<name>A0A0S7BDC1_9CHLR</name>
<dbReference type="PANTHER" id="PTHR23517:SF2">
    <property type="entry name" value="MULTIDRUG RESISTANCE PROTEIN MDTH"/>
    <property type="match status" value="1"/>
</dbReference>
<evidence type="ECO:0000256" key="3">
    <source>
        <dbReference type="ARBA" id="ARBA00022448"/>
    </source>
</evidence>
<feature type="transmembrane region" description="Helical" evidence="8">
    <location>
        <begin position="283"/>
        <end position="302"/>
    </location>
</feature>
<evidence type="ECO:0000256" key="4">
    <source>
        <dbReference type="ARBA" id="ARBA00022475"/>
    </source>
</evidence>
<feature type="transmembrane region" description="Helical" evidence="8">
    <location>
        <begin position="374"/>
        <end position="394"/>
    </location>
</feature>
<dbReference type="RefSeq" id="WP_075072667.1">
    <property type="nucleotide sequence ID" value="NZ_DF967972.1"/>
</dbReference>
<protein>
    <submittedName>
        <fullName evidence="10">Arabinose efflux permease</fullName>
    </submittedName>
</protein>
<dbReference type="PROSITE" id="PS00216">
    <property type="entry name" value="SUGAR_TRANSPORT_1"/>
    <property type="match status" value="1"/>
</dbReference>
<dbReference type="Proteomes" id="UP000055060">
    <property type="component" value="Unassembled WGS sequence"/>
</dbReference>
<dbReference type="STRING" id="360412.LARV_01074"/>
<feature type="domain" description="Major facilitator superfamily (MFS) profile" evidence="9">
    <location>
        <begin position="15"/>
        <end position="399"/>
    </location>
</feature>
<dbReference type="InterPro" id="IPR020846">
    <property type="entry name" value="MFS_dom"/>
</dbReference>
<dbReference type="PROSITE" id="PS50850">
    <property type="entry name" value="MFS"/>
    <property type="match status" value="1"/>
</dbReference>
<keyword evidence="3" id="KW-0813">Transport</keyword>
<dbReference type="Gene3D" id="1.20.1250.20">
    <property type="entry name" value="MFS general substrate transporter like domains"/>
    <property type="match status" value="1"/>
</dbReference>
<sequence length="415" mass="45351">MISRFQKIYHEFPRKFWLVVLVGFVDRVGGTLLFPFLSLYITGHFNVGMTQAGLVLGIFSISSLAGNVVGGALADHFGRRKLILFGLVFSALSTLSLGLVNQFSVLVLLAVVIGLLSDVAGPAHQAMIADILPEHKRQEGFGILRVVANLAWIIGPTIGGFIADRNFFLLFVIDVVISLIVAVMFYFLIAETKPEPKAGEPRESMLATFKGYGAVLRDGAYMAFLLAGILMGLVYQQMYNSLSVYLRDVHGIQPQGYGFLMTASAITVILFQFWVTRKIKSKAPFLLMAFGTLFYMLGFSMFGFVTAYWLFVSAVVIITMGEMIIMPSMQALAANFAPAEMRGRYMAVFSLMWTLPATIGPGAAGVILDNYNPNLLWYVGGGLCAVSALGFYFLHLRLGSQARFAPTVVEAGADD</sequence>
<evidence type="ECO:0000256" key="8">
    <source>
        <dbReference type="SAM" id="Phobius"/>
    </source>
</evidence>
<dbReference type="PRINTS" id="PR01035">
    <property type="entry name" value="TCRTETA"/>
</dbReference>
<dbReference type="CDD" id="cd17329">
    <property type="entry name" value="MFS_MdtH_MDR_like"/>
    <property type="match status" value="1"/>
</dbReference>
<comment type="similarity">
    <text evidence="2">Belongs to the major facilitator superfamily. TCR/Tet family.</text>
</comment>
<keyword evidence="11" id="KW-1185">Reference proteome</keyword>